<protein>
    <recommendedName>
        <fullName evidence="4">YibE/F family protein</fullName>
    </recommendedName>
</protein>
<organism evidence="2 3">
    <name type="scientific">Asanoa iriomotensis</name>
    <dbReference type="NCBI Taxonomy" id="234613"/>
    <lineage>
        <taxon>Bacteria</taxon>
        <taxon>Bacillati</taxon>
        <taxon>Actinomycetota</taxon>
        <taxon>Actinomycetes</taxon>
        <taxon>Micromonosporales</taxon>
        <taxon>Micromonosporaceae</taxon>
        <taxon>Asanoa</taxon>
    </lineage>
</organism>
<sequence length="379" mass="38596">MAHAHGPVGPAPRRTRLIMAAILVPLAVLTGIGLAVLWPYTGPQTIATNQPARLDATVTAVQPEPCQQRASRQCGSVTVRLTSGPQAGQTVTATIPEGPGSPVVDVGDKIVVAENVAPGGPPQYAVLDHQRSLQLWVLLGIFALVIIAFGRWRGVAALIGLGVSFAILLTFILPAIAVGKPPLLIAIVGSSAIMFMVLYLTHGFSVQTSVAVLGTLVSLTLTGGLAVAATSALHLTGFGSEDTGLLAVFLGDVDPRGLLLAGIVIGTLGVLDDVTVTQAATVGELAEANRSLGAKALYRAATRIGRAHIASTVNTIVLAYAGASLPLLLLVIIGGQSASTVLTSEFIVDEIVRSVVGTIGLVAAVPVTTGLAALVTAQR</sequence>
<keyword evidence="1" id="KW-0472">Membrane</keyword>
<feature type="transmembrane region" description="Helical" evidence="1">
    <location>
        <begin position="212"/>
        <end position="235"/>
    </location>
</feature>
<keyword evidence="1" id="KW-0812">Transmembrane</keyword>
<feature type="transmembrane region" description="Helical" evidence="1">
    <location>
        <begin position="355"/>
        <end position="377"/>
    </location>
</feature>
<feature type="transmembrane region" description="Helical" evidence="1">
    <location>
        <begin position="133"/>
        <end position="150"/>
    </location>
</feature>
<feature type="transmembrane region" description="Helical" evidence="1">
    <location>
        <begin position="255"/>
        <end position="271"/>
    </location>
</feature>
<name>A0ABQ4BVN0_9ACTN</name>
<dbReference type="PANTHER" id="PTHR41771:SF1">
    <property type="entry name" value="MEMBRANE PROTEIN"/>
    <property type="match status" value="1"/>
</dbReference>
<keyword evidence="1" id="KW-1133">Transmembrane helix</keyword>
<comment type="caution">
    <text evidence="2">The sequence shown here is derived from an EMBL/GenBank/DDBJ whole genome shotgun (WGS) entry which is preliminary data.</text>
</comment>
<evidence type="ECO:0000313" key="3">
    <source>
        <dbReference type="Proteomes" id="UP000624325"/>
    </source>
</evidence>
<feature type="transmembrane region" description="Helical" evidence="1">
    <location>
        <begin position="313"/>
        <end position="335"/>
    </location>
</feature>
<feature type="transmembrane region" description="Helical" evidence="1">
    <location>
        <begin position="157"/>
        <end position="177"/>
    </location>
</feature>
<dbReference type="Pfam" id="PF07907">
    <property type="entry name" value="YibE_F"/>
    <property type="match status" value="1"/>
</dbReference>
<dbReference type="EMBL" id="BONC01000003">
    <property type="protein sequence ID" value="GIF54555.1"/>
    <property type="molecule type" value="Genomic_DNA"/>
</dbReference>
<feature type="transmembrane region" description="Helical" evidence="1">
    <location>
        <begin position="17"/>
        <end position="40"/>
    </location>
</feature>
<keyword evidence="3" id="KW-1185">Reference proteome</keyword>
<evidence type="ECO:0000313" key="2">
    <source>
        <dbReference type="EMBL" id="GIF54555.1"/>
    </source>
</evidence>
<evidence type="ECO:0000256" key="1">
    <source>
        <dbReference type="SAM" id="Phobius"/>
    </source>
</evidence>
<dbReference type="PANTHER" id="PTHR41771">
    <property type="entry name" value="MEMBRANE PROTEIN-RELATED"/>
    <property type="match status" value="1"/>
</dbReference>
<accession>A0ABQ4BVN0</accession>
<reference evidence="2 3" key="1">
    <citation type="submission" date="2021-01" db="EMBL/GenBank/DDBJ databases">
        <title>Whole genome shotgun sequence of Asanoa iriomotensis NBRC 100142.</title>
        <authorList>
            <person name="Komaki H."/>
            <person name="Tamura T."/>
        </authorList>
    </citation>
    <scope>NUCLEOTIDE SEQUENCE [LARGE SCALE GENOMIC DNA]</scope>
    <source>
        <strain evidence="2 3">NBRC 100142</strain>
    </source>
</reference>
<evidence type="ECO:0008006" key="4">
    <source>
        <dbReference type="Google" id="ProtNLM"/>
    </source>
</evidence>
<gene>
    <name evidence="2" type="ORF">Air01nite_06500</name>
</gene>
<dbReference type="Proteomes" id="UP000624325">
    <property type="component" value="Unassembled WGS sequence"/>
</dbReference>
<proteinExistence type="predicted"/>
<dbReference type="InterPro" id="IPR012507">
    <property type="entry name" value="YibE_F"/>
</dbReference>
<dbReference type="RefSeq" id="WP_239090452.1">
    <property type="nucleotide sequence ID" value="NZ_BAAALU010000014.1"/>
</dbReference>
<feature type="transmembrane region" description="Helical" evidence="1">
    <location>
        <begin position="183"/>
        <end position="200"/>
    </location>
</feature>